<proteinExistence type="predicted"/>
<name>A0A1J1HMX2_9DIPT</name>
<dbReference type="AlphaFoldDB" id="A0A1J1HMX2"/>
<accession>A0A1J1HMX2</accession>
<organism evidence="1 2">
    <name type="scientific">Clunio marinus</name>
    <dbReference type="NCBI Taxonomy" id="568069"/>
    <lineage>
        <taxon>Eukaryota</taxon>
        <taxon>Metazoa</taxon>
        <taxon>Ecdysozoa</taxon>
        <taxon>Arthropoda</taxon>
        <taxon>Hexapoda</taxon>
        <taxon>Insecta</taxon>
        <taxon>Pterygota</taxon>
        <taxon>Neoptera</taxon>
        <taxon>Endopterygota</taxon>
        <taxon>Diptera</taxon>
        <taxon>Nematocera</taxon>
        <taxon>Chironomoidea</taxon>
        <taxon>Chironomidae</taxon>
        <taxon>Clunio</taxon>
    </lineage>
</organism>
<dbReference type="Proteomes" id="UP000183832">
    <property type="component" value="Unassembled WGS sequence"/>
</dbReference>
<evidence type="ECO:0000313" key="1">
    <source>
        <dbReference type="EMBL" id="CRK88740.1"/>
    </source>
</evidence>
<protein>
    <submittedName>
        <fullName evidence="1">CLUMA_CG002738, isoform A</fullName>
    </submittedName>
</protein>
<gene>
    <name evidence="1" type="ORF">CLUMA_CG002738</name>
</gene>
<evidence type="ECO:0000313" key="2">
    <source>
        <dbReference type="Proteomes" id="UP000183832"/>
    </source>
</evidence>
<dbReference type="EMBL" id="CVRI01000010">
    <property type="protein sequence ID" value="CRK88740.1"/>
    <property type="molecule type" value="Genomic_DNA"/>
</dbReference>
<sequence length="78" mass="9265">MDRKSFLKHNKLIKALTKGEFQTQQNEIEDSKKRKICTSFSRRSEQNVRALEVKISNEFESVRQEEKKVFDSKGHHEV</sequence>
<keyword evidence="2" id="KW-1185">Reference proteome</keyword>
<reference evidence="1 2" key="1">
    <citation type="submission" date="2015-04" db="EMBL/GenBank/DDBJ databases">
        <authorList>
            <person name="Syromyatnikov M.Y."/>
            <person name="Popov V.N."/>
        </authorList>
    </citation>
    <scope>NUCLEOTIDE SEQUENCE [LARGE SCALE GENOMIC DNA]</scope>
</reference>